<comment type="caution">
    <text evidence="3">The sequence shown here is derived from an EMBL/GenBank/DDBJ whole genome shotgun (WGS) entry which is preliminary data.</text>
</comment>
<dbReference type="AlphaFoldDB" id="A0A8H3H4A8"/>
<evidence type="ECO:0000313" key="3">
    <source>
        <dbReference type="EMBL" id="CAE6479596.1"/>
    </source>
</evidence>
<organism evidence="3 4">
    <name type="scientific">Rhizoctonia solani</name>
    <dbReference type="NCBI Taxonomy" id="456999"/>
    <lineage>
        <taxon>Eukaryota</taxon>
        <taxon>Fungi</taxon>
        <taxon>Dikarya</taxon>
        <taxon>Basidiomycota</taxon>
        <taxon>Agaricomycotina</taxon>
        <taxon>Agaricomycetes</taxon>
        <taxon>Cantharellales</taxon>
        <taxon>Ceratobasidiaceae</taxon>
        <taxon>Rhizoctonia</taxon>
    </lineage>
</organism>
<dbReference type="Proteomes" id="UP000663853">
    <property type="component" value="Unassembled WGS sequence"/>
</dbReference>
<protein>
    <submittedName>
        <fullName evidence="3">Uncharacterized protein</fullName>
    </submittedName>
</protein>
<dbReference type="EMBL" id="CAJMXA010002340">
    <property type="protein sequence ID" value="CAE6479596.1"/>
    <property type="molecule type" value="Genomic_DNA"/>
</dbReference>
<proteinExistence type="predicted"/>
<gene>
    <name evidence="3" type="ORF">RDB_LOCUS86670</name>
</gene>
<keyword evidence="2" id="KW-0812">Transmembrane</keyword>
<evidence type="ECO:0000313" key="4">
    <source>
        <dbReference type="Proteomes" id="UP000663853"/>
    </source>
</evidence>
<accession>A0A8H3H4A8</accession>
<feature type="region of interest" description="Disordered" evidence="1">
    <location>
        <begin position="202"/>
        <end position="261"/>
    </location>
</feature>
<reference evidence="3" key="1">
    <citation type="submission" date="2021-01" db="EMBL/GenBank/DDBJ databases">
        <authorList>
            <person name="Kaushik A."/>
        </authorList>
    </citation>
    <scope>NUCLEOTIDE SEQUENCE</scope>
    <source>
        <strain evidence="3">AG6-10EEA</strain>
    </source>
</reference>
<sequence length="261" mass="29463">MDFGPASEFHMRLCLALKTAGMDLPMSFLLLGVIINTIALINIKPASFVLDARTITDVLSLKQEILLLCIYYNIEVPLQFESLKTIPDSLGRDCKALGINRKVIINKNKLSDKEIQILDESQTLLRFLALVKYFMTDPETQTELLISDFNRASLVYLPSDTIRKPGVGQRVIRRRPVSSVWTLNGQGFEICTPTLAPMREASNTRTQATGKPRFNPFKSKPRPTKPAPTRMDLDDENCPPPALSDAPLRMRRKTPFGLRRF</sequence>
<evidence type="ECO:0000256" key="2">
    <source>
        <dbReference type="SAM" id="Phobius"/>
    </source>
</evidence>
<evidence type="ECO:0000256" key="1">
    <source>
        <dbReference type="SAM" id="MobiDB-lite"/>
    </source>
</evidence>
<keyword evidence="2" id="KW-0472">Membrane</keyword>
<keyword evidence="2" id="KW-1133">Transmembrane helix</keyword>
<feature type="transmembrane region" description="Helical" evidence="2">
    <location>
        <begin position="24"/>
        <end position="43"/>
    </location>
</feature>
<name>A0A8H3H4A8_9AGAM</name>
<feature type="compositionally biased region" description="Basic residues" evidence="1">
    <location>
        <begin position="249"/>
        <end position="261"/>
    </location>
</feature>